<dbReference type="InterPro" id="IPR036291">
    <property type="entry name" value="NAD(P)-bd_dom_sf"/>
</dbReference>
<dbReference type="Pfam" id="PF00106">
    <property type="entry name" value="adh_short"/>
    <property type="match status" value="1"/>
</dbReference>
<keyword evidence="3" id="KW-0560">Oxidoreductase</keyword>
<dbReference type="HOGENOM" id="CLU_010194_2_9_1"/>
<reference evidence="6 7" key="1">
    <citation type="journal article" date="2014" name="BMC Genomics">
        <title>Comparative genome sequencing reveals chemotype-specific gene clusters in the toxigenic black mold Stachybotrys.</title>
        <authorList>
            <person name="Semeiks J."/>
            <person name="Borek D."/>
            <person name="Otwinowski Z."/>
            <person name="Grishin N.V."/>
        </authorList>
    </citation>
    <scope>NUCLEOTIDE SEQUENCE [LARGE SCALE GENOMIC DNA]</scope>
    <source>
        <strain evidence="7">CBS 109288 / IBT 7711</strain>
    </source>
</reference>
<evidence type="ECO:0000313" key="6">
    <source>
        <dbReference type="EMBL" id="KEY75114.1"/>
    </source>
</evidence>
<dbReference type="InterPro" id="IPR051911">
    <property type="entry name" value="SDR_oxidoreductase"/>
</dbReference>
<dbReference type="PROSITE" id="PS00061">
    <property type="entry name" value="ADH_SHORT"/>
    <property type="match status" value="1"/>
</dbReference>
<feature type="chain" id="PRO_5012271935" evidence="5">
    <location>
        <begin position="16"/>
        <end position="285"/>
    </location>
</feature>
<sequence length="285" mass="30531">MSRVWLITGVSSGLGLKMALEALSVGEIVLGTVRDRKKAAGAVERIETLGGQVAELNMTWGQDKIRTEMQKAETMHGRIEVLVNNAGCAVVGPVEAFGEVQARKQMDTNLFGPLFTLQAVLPRMRARRACLIINISSEAGQVVEPCGGFYSASKSALESITEALALEVTEFHMSTLIVQSGAFKTNLLAPGAMERGGEFPRDYVEALEGRTLGEFEEAHGMQPGDPGKAAERVVEAVRGDGVGGRVKGVQRLLLGSDCFRSIGRKLEKLGADREACREVAEGTNL</sequence>
<dbReference type="PANTHER" id="PTHR43976:SF16">
    <property type="entry name" value="SHORT-CHAIN DEHYDROGENASE_REDUCTASE FAMILY PROTEIN"/>
    <property type="match status" value="1"/>
</dbReference>
<evidence type="ECO:0000256" key="4">
    <source>
        <dbReference type="RuleBase" id="RU000363"/>
    </source>
</evidence>
<dbReference type="Proteomes" id="UP000028045">
    <property type="component" value="Unassembled WGS sequence"/>
</dbReference>
<keyword evidence="5" id="KW-0732">Signal</keyword>
<dbReference type="GO" id="GO:0016491">
    <property type="term" value="F:oxidoreductase activity"/>
    <property type="evidence" value="ECO:0007669"/>
    <property type="project" value="UniProtKB-KW"/>
</dbReference>
<protein>
    <submittedName>
        <fullName evidence="6">Uncharacterized protein</fullName>
    </submittedName>
</protein>
<dbReference type="PANTHER" id="PTHR43976">
    <property type="entry name" value="SHORT CHAIN DEHYDROGENASE"/>
    <property type="match status" value="1"/>
</dbReference>
<proteinExistence type="inferred from homology"/>
<dbReference type="PRINTS" id="PR00080">
    <property type="entry name" value="SDRFAMILY"/>
</dbReference>
<dbReference type="OrthoDB" id="1274115at2759"/>
<keyword evidence="7" id="KW-1185">Reference proteome</keyword>
<organism evidence="6 7">
    <name type="scientific">Stachybotrys chartarum (strain CBS 109288 / IBT 7711)</name>
    <name type="common">Toxic black mold</name>
    <name type="synonym">Stilbospora chartarum</name>
    <dbReference type="NCBI Taxonomy" id="1280523"/>
    <lineage>
        <taxon>Eukaryota</taxon>
        <taxon>Fungi</taxon>
        <taxon>Dikarya</taxon>
        <taxon>Ascomycota</taxon>
        <taxon>Pezizomycotina</taxon>
        <taxon>Sordariomycetes</taxon>
        <taxon>Hypocreomycetidae</taxon>
        <taxon>Hypocreales</taxon>
        <taxon>Stachybotryaceae</taxon>
        <taxon>Stachybotrys</taxon>
    </lineage>
</organism>
<comment type="similarity">
    <text evidence="1 4">Belongs to the short-chain dehydrogenases/reductases (SDR) family.</text>
</comment>
<feature type="signal peptide" evidence="5">
    <location>
        <begin position="1"/>
        <end position="15"/>
    </location>
</feature>
<name>A0A084BC35_STACB</name>
<accession>A0A084BC35</accession>
<evidence type="ECO:0000256" key="3">
    <source>
        <dbReference type="ARBA" id="ARBA00023002"/>
    </source>
</evidence>
<dbReference type="SUPFAM" id="SSF51735">
    <property type="entry name" value="NAD(P)-binding Rossmann-fold domains"/>
    <property type="match status" value="1"/>
</dbReference>
<evidence type="ECO:0000256" key="1">
    <source>
        <dbReference type="ARBA" id="ARBA00006484"/>
    </source>
</evidence>
<keyword evidence="2" id="KW-0521">NADP</keyword>
<dbReference type="AlphaFoldDB" id="A0A084BC35"/>
<evidence type="ECO:0000256" key="5">
    <source>
        <dbReference type="SAM" id="SignalP"/>
    </source>
</evidence>
<dbReference type="PRINTS" id="PR00081">
    <property type="entry name" value="GDHRDH"/>
</dbReference>
<gene>
    <name evidence="6" type="ORF">S7711_01568</name>
</gene>
<dbReference type="Gene3D" id="3.40.50.720">
    <property type="entry name" value="NAD(P)-binding Rossmann-like Domain"/>
    <property type="match status" value="1"/>
</dbReference>
<dbReference type="EMBL" id="KL647400">
    <property type="protein sequence ID" value="KEY75114.1"/>
    <property type="molecule type" value="Genomic_DNA"/>
</dbReference>
<evidence type="ECO:0000256" key="2">
    <source>
        <dbReference type="ARBA" id="ARBA00022857"/>
    </source>
</evidence>
<dbReference type="InterPro" id="IPR020904">
    <property type="entry name" value="Sc_DH/Rdtase_CS"/>
</dbReference>
<dbReference type="InterPro" id="IPR002347">
    <property type="entry name" value="SDR_fam"/>
</dbReference>
<evidence type="ECO:0000313" key="7">
    <source>
        <dbReference type="Proteomes" id="UP000028045"/>
    </source>
</evidence>